<dbReference type="InterPro" id="IPR039758">
    <property type="entry name" value="NAGK-like"/>
</dbReference>
<dbReference type="OrthoDB" id="311172at2759"/>
<sequence>MSVKNLEQCAAINGSKYEILAIRLLFDEDDGLETPHESTKLLRELLLKHFNIQNKVDILEHLYSKFQKSNIASFTKTMAQHSDDPMIHKLFFDAGEILGKQFVVAAGHLPSDQRAEVNLVLVGSVFKSWNVIKEG</sequence>
<name>A0A3P7K1G5_STRVU</name>
<evidence type="ECO:0000313" key="2">
    <source>
        <dbReference type="Proteomes" id="UP000270094"/>
    </source>
</evidence>
<dbReference type="GO" id="GO:0045127">
    <property type="term" value="F:N-acetylglucosamine kinase activity"/>
    <property type="evidence" value="ECO:0007669"/>
    <property type="project" value="InterPro"/>
</dbReference>
<proteinExistence type="predicted"/>
<keyword evidence="2" id="KW-1185">Reference proteome</keyword>
<dbReference type="PANTHER" id="PTHR12862:SF0">
    <property type="entry name" value="N-ACETYL-D-GLUCOSAMINE KINASE"/>
    <property type="match status" value="1"/>
</dbReference>
<reference evidence="1 2" key="1">
    <citation type="submission" date="2018-11" db="EMBL/GenBank/DDBJ databases">
        <authorList>
            <consortium name="Pathogen Informatics"/>
        </authorList>
    </citation>
    <scope>NUCLEOTIDE SEQUENCE [LARGE SCALE GENOMIC DNA]</scope>
</reference>
<dbReference type="AlphaFoldDB" id="A0A3P7K1G5"/>
<dbReference type="Proteomes" id="UP000270094">
    <property type="component" value="Unassembled WGS sequence"/>
</dbReference>
<protein>
    <submittedName>
        <fullName evidence="1">Uncharacterized protein</fullName>
    </submittedName>
</protein>
<dbReference type="Gene3D" id="3.30.420.40">
    <property type="match status" value="1"/>
</dbReference>
<gene>
    <name evidence="1" type="ORF">SVUK_LOCUS17315</name>
</gene>
<organism evidence="1 2">
    <name type="scientific">Strongylus vulgaris</name>
    <name type="common">Blood worm</name>
    <dbReference type="NCBI Taxonomy" id="40348"/>
    <lineage>
        <taxon>Eukaryota</taxon>
        <taxon>Metazoa</taxon>
        <taxon>Ecdysozoa</taxon>
        <taxon>Nematoda</taxon>
        <taxon>Chromadorea</taxon>
        <taxon>Rhabditida</taxon>
        <taxon>Rhabditina</taxon>
        <taxon>Rhabditomorpha</taxon>
        <taxon>Strongyloidea</taxon>
        <taxon>Strongylidae</taxon>
        <taxon>Strongylus</taxon>
    </lineage>
</organism>
<dbReference type="PANTHER" id="PTHR12862">
    <property type="entry name" value="BADF TYPE ATPASE DOMAIN-CONTAINING PROTEIN"/>
    <property type="match status" value="1"/>
</dbReference>
<dbReference type="EMBL" id="UYYB01117034">
    <property type="protein sequence ID" value="VDM82317.1"/>
    <property type="molecule type" value="Genomic_DNA"/>
</dbReference>
<accession>A0A3P7K1G5</accession>
<evidence type="ECO:0000313" key="1">
    <source>
        <dbReference type="EMBL" id="VDM82317.1"/>
    </source>
</evidence>
<dbReference type="InterPro" id="IPR043129">
    <property type="entry name" value="ATPase_NBD"/>
</dbReference>
<dbReference type="SUPFAM" id="SSF53067">
    <property type="entry name" value="Actin-like ATPase domain"/>
    <property type="match status" value="1"/>
</dbReference>